<name>A0A679J058_VARPD</name>
<gene>
    <name evidence="2" type="ORF">VVAX_01972</name>
</gene>
<dbReference type="AlphaFoldDB" id="A0A679J058"/>
<evidence type="ECO:0000313" key="2">
    <source>
        <dbReference type="EMBL" id="CAA2102869.1"/>
    </source>
</evidence>
<organism evidence="2">
    <name type="scientific">Variovorax paradoxus</name>
    <dbReference type="NCBI Taxonomy" id="34073"/>
    <lineage>
        <taxon>Bacteria</taxon>
        <taxon>Pseudomonadati</taxon>
        <taxon>Pseudomonadota</taxon>
        <taxon>Betaproteobacteria</taxon>
        <taxon>Burkholderiales</taxon>
        <taxon>Comamonadaceae</taxon>
        <taxon>Variovorax</taxon>
    </lineage>
</organism>
<protein>
    <submittedName>
        <fullName evidence="2">Uncharacterized protein</fullName>
    </submittedName>
</protein>
<sequence length="191" mass="21744">MNQDRIFFTGNPWPEGHPIKEFRWAATVRDGQVRFDLHLRSDDYEAEREIEESEESEEDDETEDGEYIGDWQSVGVWTNYHRCTLSSTNWGAGDGLAVCAVADYSPEKLDGLEIVVDDPPPEDIEDNFFHIYLLGHDAAAAHRIRFDRIPGTGLFNITWTGRIALAYAGDNEYKYEFAAHLYGVEAPRLPA</sequence>
<proteinExistence type="predicted"/>
<accession>A0A679J058</accession>
<evidence type="ECO:0000256" key="1">
    <source>
        <dbReference type="SAM" id="MobiDB-lite"/>
    </source>
</evidence>
<dbReference type="EMBL" id="LR743507">
    <property type="protein sequence ID" value="CAA2102869.1"/>
    <property type="molecule type" value="Genomic_DNA"/>
</dbReference>
<reference evidence="2" key="1">
    <citation type="submission" date="2019-12" db="EMBL/GenBank/DDBJ databases">
        <authorList>
            <person name="Cremers G."/>
        </authorList>
    </citation>
    <scope>NUCLEOTIDE SEQUENCE</scope>
    <source>
        <strain evidence="2">Vvax</strain>
    </source>
</reference>
<dbReference type="RefSeq" id="WP_339089665.1">
    <property type="nucleotide sequence ID" value="NZ_LR743507.1"/>
</dbReference>
<feature type="region of interest" description="Disordered" evidence="1">
    <location>
        <begin position="45"/>
        <end position="65"/>
    </location>
</feature>